<name>A0AAE3W4U3_9ACTN</name>
<feature type="signal peptide" evidence="1">
    <location>
        <begin position="1"/>
        <end position="20"/>
    </location>
</feature>
<sequence>MAGRWRSRLATAALAVVAAAVPVVTPKLTSVATPQSAAGARSMWLWSRAEAAEVVPWAAARGVREIFAYVETDVARTPQLARLKEIRKRAGAVGIKLVALNGDPAWIADPAQAVAWRKAVTATGLFAGLHVDVEPHVLPGWAAHRATLGARYLSMLDKLRAGATLPIEADVAFWYGEVTVTGGHNLAAETLKRVDAVTVMSYRDTATGPNSMYEISRDWLTRGTKAGKKVRLGAETAVLTDCAHCSFAEEGATVLGTELSTLDRAASRDRSYNGISVQHYSTWRNLRS</sequence>
<dbReference type="AlphaFoldDB" id="A0AAE3W4U3"/>
<evidence type="ECO:0008006" key="4">
    <source>
        <dbReference type="Google" id="ProtNLM"/>
    </source>
</evidence>
<evidence type="ECO:0000256" key="1">
    <source>
        <dbReference type="SAM" id="SignalP"/>
    </source>
</evidence>
<organism evidence="2 3">
    <name type="scientific">Catenuloplanes indicus</name>
    <dbReference type="NCBI Taxonomy" id="137267"/>
    <lineage>
        <taxon>Bacteria</taxon>
        <taxon>Bacillati</taxon>
        <taxon>Actinomycetota</taxon>
        <taxon>Actinomycetes</taxon>
        <taxon>Micromonosporales</taxon>
        <taxon>Micromonosporaceae</taxon>
        <taxon>Catenuloplanes</taxon>
    </lineage>
</organism>
<dbReference type="RefSeq" id="WP_307244946.1">
    <property type="nucleotide sequence ID" value="NZ_JAUSUZ010000001.1"/>
</dbReference>
<keyword evidence="1" id="KW-0732">Signal</keyword>
<evidence type="ECO:0000313" key="2">
    <source>
        <dbReference type="EMBL" id="MDQ0369606.1"/>
    </source>
</evidence>
<feature type="chain" id="PRO_5042225802" description="Amidase" evidence="1">
    <location>
        <begin position="21"/>
        <end position="288"/>
    </location>
</feature>
<evidence type="ECO:0000313" key="3">
    <source>
        <dbReference type="Proteomes" id="UP001240236"/>
    </source>
</evidence>
<gene>
    <name evidence="2" type="ORF">J2S42_006275</name>
</gene>
<dbReference type="Proteomes" id="UP001240236">
    <property type="component" value="Unassembled WGS sequence"/>
</dbReference>
<accession>A0AAE3W4U3</accession>
<reference evidence="2 3" key="1">
    <citation type="submission" date="2023-07" db="EMBL/GenBank/DDBJ databases">
        <title>Sequencing the genomes of 1000 actinobacteria strains.</title>
        <authorList>
            <person name="Klenk H.-P."/>
        </authorList>
    </citation>
    <scope>NUCLEOTIDE SEQUENCE [LARGE SCALE GENOMIC DNA]</scope>
    <source>
        <strain evidence="2 3">DSM 44709</strain>
    </source>
</reference>
<comment type="caution">
    <text evidence="2">The sequence shown here is derived from an EMBL/GenBank/DDBJ whole genome shotgun (WGS) entry which is preliminary data.</text>
</comment>
<keyword evidence="3" id="KW-1185">Reference proteome</keyword>
<protein>
    <recommendedName>
        <fullName evidence="4">Amidase</fullName>
    </recommendedName>
</protein>
<dbReference type="EMBL" id="JAUSUZ010000001">
    <property type="protein sequence ID" value="MDQ0369606.1"/>
    <property type="molecule type" value="Genomic_DNA"/>
</dbReference>
<proteinExistence type="predicted"/>